<dbReference type="OrthoDB" id="1523429at2"/>
<evidence type="ECO:0000256" key="1">
    <source>
        <dbReference type="SAM" id="SignalP"/>
    </source>
</evidence>
<dbReference type="PANTHER" id="PTHR34094">
    <property type="match status" value="1"/>
</dbReference>
<evidence type="ECO:0000313" key="4">
    <source>
        <dbReference type="Proteomes" id="UP000004478"/>
    </source>
</evidence>
<feature type="signal peptide" evidence="1">
    <location>
        <begin position="1"/>
        <end position="26"/>
    </location>
</feature>
<accession>K1LHU2</accession>
<protein>
    <recommendedName>
        <fullName evidence="2">DUF4097 domain-containing protein</fullName>
    </recommendedName>
</protein>
<name>K1LHU2_CECL9</name>
<organism evidence="3 4">
    <name type="scientific">Cecembia lonarensis (strain CCUG 58316 / KCTC 22772 / LW9)</name>
    <dbReference type="NCBI Taxonomy" id="1225176"/>
    <lineage>
        <taxon>Bacteria</taxon>
        <taxon>Pseudomonadati</taxon>
        <taxon>Bacteroidota</taxon>
        <taxon>Cytophagia</taxon>
        <taxon>Cytophagales</taxon>
        <taxon>Cyclobacteriaceae</taxon>
        <taxon>Cecembia</taxon>
    </lineage>
</organism>
<dbReference type="Proteomes" id="UP000004478">
    <property type="component" value="Unassembled WGS sequence"/>
</dbReference>
<dbReference type="AlphaFoldDB" id="K1LHU2"/>
<gene>
    <name evidence="3" type="ORF">B879_01581</name>
</gene>
<feature type="domain" description="DUF4097" evidence="2">
    <location>
        <begin position="131"/>
        <end position="300"/>
    </location>
</feature>
<evidence type="ECO:0000259" key="2">
    <source>
        <dbReference type="Pfam" id="PF13349"/>
    </source>
</evidence>
<proteinExistence type="predicted"/>
<keyword evidence="1" id="KW-0732">Signal</keyword>
<dbReference type="PANTHER" id="PTHR34094:SF1">
    <property type="entry name" value="PROTEIN FAM185A"/>
    <property type="match status" value="1"/>
</dbReference>
<feature type="chain" id="PRO_5003850804" description="DUF4097 domain-containing protein" evidence="1">
    <location>
        <begin position="27"/>
        <end position="309"/>
    </location>
</feature>
<comment type="caution">
    <text evidence="3">The sequence shown here is derived from an EMBL/GenBank/DDBJ whole genome shotgun (WGS) entry which is preliminary data.</text>
</comment>
<sequence>MKLFVILLTVLSPVLAFSMQSGQENAIMTWELSASEIETVEFKTAGLSLSYSAWDKEHFSIEVLAQRGNEYLSQEDPQLQRKMDLYQFDLREEGQGVLLEVEAEKPSRLRRNRDNIILFIRVQGPSQLNSMIKSESGSITLSGMQGRQELRSEGGSIRAINCTGELVANSAGGSFFVDTFQGKLSINAAEGSVRIENFNGELLAKSLGGSMSLFDISGKVTAESAGGSIRANFIELEDNLLLKSTGGSIDAVLPRELPMTVNFSGSIVTSQPPNFQGESKKTQIKGTINGGGIPIHIGTSGATVRVDFR</sequence>
<dbReference type="InterPro" id="IPR025164">
    <property type="entry name" value="Toastrack_DUF4097"/>
</dbReference>
<dbReference type="EMBL" id="AMGM01000018">
    <property type="protein sequence ID" value="EKB49798.1"/>
    <property type="molecule type" value="Genomic_DNA"/>
</dbReference>
<evidence type="ECO:0000313" key="3">
    <source>
        <dbReference type="EMBL" id="EKB49798.1"/>
    </source>
</evidence>
<keyword evidence="4" id="KW-1185">Reference proteome</keyword>
<dbReference type="RefSeq" id="WP_009184616.1">
    <property type="nucleotide sequence ID" value="NZ_AMGM01000018.1"/>
</dbReference>
<dbReference type="Pfam" id="PF13349">
    <property type="entry name" value="DUF4097"/>
    <property type="match status" value="1"/>
</dbReference>
<reference evidence="3 4" key="1">
    <citation type="journal article" date="2012" name="J. Bacteriol.">
        <title>Draft Genome Sequence of Cecembia lonarensis Strain LW9T, Isolated from Lonar Lake, a Haloalkaline Lake in India.</title>
        <authorList>
            <person name="Shivaji S."/>
            <person name="Ara S."/>
            <person name="Singh A."/>
            <person name="Pinnaka A.K."/>
        </authorList>
    </citation>
    <scope>NUCLEOTIDE SEQUENCE [LARGE SCALE GENOMIC DNA]</scope>
    <source>
        <strain evidence="3 4">LW9</strain>
    </source>
</reference>